<feature type="compositionally biased region" description="Low complexity" evidence="1">
    <location>
        <begin position="277"/>
        <end position="286"/>
    </location>
</feature>
<dbReference type="InParanoid" id="A0A165D0N1"/>
<sequence>MCAPPPPGSYTLLLLVHHQTERPTDKVMNNWLVAVIVSTVVAGAAIVVLAVAISRHRSHQLSKAASQDALDNVTHNKLSEAELGLRRSSTMASWSPSRITLLTSESGKRPSHQEVVNLPNPSKQGEDASMHDPSYPAIGIPLKPNRLEDFSHEKPGWIHHESALRTGTCDTPSHDGAEGNRAKAAIRPSFISRFRPARREPDRASGASVSQISSDAQRLAPPQPQLESTTISDPPKTPPVPSLITIPEFPTAPLASQTQKDNYGDDEELGIMSSHFSSPSTTPTTPRAEHPSWWPGVLHGASPWRYIVRLEPMRSPSFNTVDRPRFSPLATLCMPSAFHLTPEYGYPRSGAAPTSAKPST</sequence>
<dbReference type="EMBL" id="KV427640">
    <property type="protein sequence ID" value="KZT03899.1"/>
    <property type="molecule type" value="Genomic_DNA"/>
</dbReference>
<evidence type="ECO:0000256" key="1">
    <source>
        <dbReference type="SAM" id="MobiDB-lite"/>
    </source>
</evidence>
<evidence type="ECO:0000313" key="3">
    <source>
        <dbReference type="EMBL" id="KZT03899.1"/>
    </source>
</evidence>
<dbReference type="AlphaFoldDB" id="A0A165D0N1"/>
<reference evidence="3 4" key="1">
    <citation type="journal article" date="2016" name="Mol. Biol. Evol.">
        <title>Comparative Genomics of Early-Diverging Mushroom-Forming Fungi Provides Insights into the Origins of Lignocellulose Decay Capabilities.</title>
        <authorList>
            <person name="Nagy L.G."/>
            <person name="Riley R."/>
            <person name="Tritt A."/>
            <person name="Adam C."/>
            <person name="Daum C."/>
            <person name="Floudas D."/>
            <person name="Sun H."/>
            <person name="Yadav J.S."/>
            <person name="Pangilinan J."/>
            <person name="Larsson K.H."/>
            <person name="Matsuura K."/>
            <person name="Barry K."/>
            <person name="Labutti K."/>
            <person name="Kuo R."/>
            <person name="Ohm R.A."/>
            <person name="Bhattacharya S.S."/>
            <person name="Shirouzu T."/>
            <person name="Yoshinaga Y."/>
            <person name="Martin F.M."/>
            <person name="Grigoriev I.V."/>
            <person name="Hibbett D.S."/>
        </authorList>
    </citation>
    <scope>NUCLEOTIDE SEQUENCE [LARGE SCALE GENOMIC DNA]</scope>
    <source>
        <strain evidence="3 4">93-53</strain>
    </source>
</reference>
<evidence type="ECO:0000256" key="2">
    <source>
        <dbReference type="SAM" id="Phobius"/>
    </source>
</evidence>
<keyword evidence="2" id="KW-1133">Transmembrane helix</keyword>
<dbReference type="GeneID" id="63819018"/>
<gene>
    <name evidence="3" type="ORF">LAESUDRAFT_317470</name>
</gene>
<feature type="compositionally biased region" description="Polar residues" evidence="1">
    <location>
        <begin position="207"/>
        <end position="216"/>
    </location>
</feature>
<accession>A0A165D0N1</accession>
<keyword evidence="4" id="KW-1185">Reference proteome</keyword>
<keyword evidence="2" id="KW-0472">Membrane</keyword>
<name>A0A165D0N1_9APHY</name>
<feature type="region of interest" description="Disordered" evidence="1">
    <location>
        <begin position="166"/>
        <end position="289"/>
    </location>
</feature>
<evidence type="ECO:0000313" key="4">
    <source>
        <dbReference type="Proteomes" id="UP000076871"/>
    </source>
</evidence>
<proteinExistence type="predicted"/>
<keyword evidence="2" id="KW-0812">Transmembrane</keyword>
<dbReference type="RefSeq" id="XP_040761639.1">
    <property type="nucleotide sequence ID" value="XM_040901987.1"/>
</dbReference>
<feature type="transmembrane region" description="Helical" evidence="2">
    <location>
        <begin position="31"/>
        <end position="53"/>
    </location>
</feature>
<dbReference type="Proteomes" id="UP000076871">
    <property type="component" value="Unassembled WGS sequence"/>
</dbReference>
<organism evidence="3 4">
    <name type="scientific">Laetiporus sulphureus 93-53</name>
    <dbReference type="NCBI Taxonomy" id="1314785"/>
    <lineage>
        <taxon>Eukaryota</taxon>
        <taxon>Fungi</taxon>
        <taxon>Dikarya</taxon>
        <taxon>Basidiomycota</taxon>
        <taxon>Agaricomycotina</taxon>
        <taxon>Agaricomycetes</taxon>
        <taxon>Polyporales</taxon>
        <taxon>Laetiporus</taxon>
    </lineage>
</organism>
<protein>
    <submittedName>
        <fullName evidence="3">Uncharacterized protein</fullName>
    </submittedName>
</protein>
<feature type="region of interest" description="Disordered" evidence="1">
    <location>
        <begin position="105"/>
        <end position="133"/>
    </location>
</feature>
<feature type="compositionally biased region" description="Basic and acidic residues" evidence="1">
    <location>
        <begin position="172"/>
        <end position="181"/>
    </location>
</feature>